<feature type="region of interest" description="Disordered" evidence="1">
    <location>
        <begin position="17"/>
        <end position="36"/>
    </location>
</feature>
<feature type="compositionally biased region" description="Polar residues" evidence="1">
    <location>
        <begin position="21"/>
        <end position="32"/>
    </location>
</feature>
<keyword evidence="4" id="KW-1185">Reference proteome</keyword>
<dbReference type="GeneID" id="63807055"/>
<comment type="caution">
    <text evidence="3">The sequence shown here is derived from an EMBL/GenBank/DDBJ whole genome shotgun (WGS) entry which is preliminary data.</text>
</comment>
<feature type="region of interest" description="Disordered" evidence="1">
    <location>
        <begin position="341"/>
        <end position="372"/>
    </location>
</feature>
<protein>
    <recommendedName>
        <fullName evidence="2">C2H2-type domain-containing protein</fullName>
    </recommendedName>
</protein>
<dbReference type="STRING" id="61395.A0A1Y1W6J9"/>
<proteinExistence type="predicted"/>
<organism evidence="3 4">
    <name type="scientific">Linderina pennispora</name>
    <dbReference type="NCBI Taxonomy" id="61395"/>
    <lineage>
        <taxon>Eukaryota</taxon>
        <taxon>Fungi</taxon>
        <taxon>Fungi incertae sedis</taxon>
        <taxon>Zoopagomycota</taxon>
        <taxon>Kickxellomycotina</taxon>
        <taxon>Kickxellomycetes</taxon>
        <taxon>Kickxellales</taxon>
        <taxon>Kickxellaceae</taxon>
        <taxon>Linderina</taxon>
    </lineage>
</organism>
<feature type="domain" description="C2H2-type" evidence="2">
    <location>
        <begin position="566"/>
        <end position="588"/>
    </location>
</feature>
<reference evidence="3 4" key="1">
    <citation type="submission" date="2016-07" db="EMBL/GenBank/DDBJ databases">
        <title>Pervasive Adenine N6-methylation of Active Genes in Fungi.</title>
        <authorList>
            <consortium name="DOE Joint Genome Institute"/>
            <person name="Mondo S.J."/>
            <person name="Dannebaum R.O."/>
            <person name="Kuo R.C."/>
            <person name="Labutti K."/>
            <person name="Haridas S."/>
            <person name="Kuo A."/>
            <person name="Salamov A."/>
            <person name="Ahrendt S.R."/>
            <person name="Lipzen A."/>
            <person name="Sullivan W."/>
            <person name="Andreopoulos W.B."/>
            <person name="Clum A."/>
            <person name="Lindquist E."/>
            <person name="Daum C."/>
            <person name="Ramamoorthy G.K."/>
            <person name="Gryganskyi A."/>
            <person name="Culley D."/>
            <person name="Magnuson J.K."/>
            <person name="James T.Y."/>
            <person name="O'Malley M.A."/>
            <person name="Stajich J.E."/>
            <person name="Spatafora J.W."/>
            <person name="Visel A."/>
            <person name="Grigoriev I.V."/>
        </authorList>
    </citation>
    <scope>NUCLEOTIDE SEQUENCE [LARGE SCALE GENOMIC DNA]</scope>
    <source>
        <strain evidence="3 4">ATCC 12442</strain>
    </source>
</reference>
<dbReference type="RefSeq" id="XP_040742905.1">
    <property type="nucleotide sequence ID" value="XM_040890407.1"/>
</dbReference>
<feature type="region of interest" description="Disordered" evidence="1">
    <location>
        <begin position="416"/>
        <end position="448"/>
    </location>
</feature>
<dbReference type="InterPro" id="IPR013087">
    <property type="entry name" value="Znf_C2H2_type"/>
</dbReference>
<dbReference type="AlphaFoldDB" id="A0A1Y1W6J9"/>
<dbReference type="PROSITE" id="PS00028">
    <property type="entry name" value="ZINC_FINGER_C2H2_1"/>
    <property type="match status" value="1"/>
</dbReference>
<evidence type="ECO:0000259" key="2">
    <source>
        <dbReference type="PROSITE" id="PS00028"/>
    </source>
</evidence>
<dbReference type="Proteomes" id="UP000193922">
    <property type="component" value="Unassembled WGS sequence"/>
</dbReference>
<evidence type="ECO:0000313" key="3">
    <source>
        <dbReference type="EMBL" id="ORX69173.1"/>
    </source>
</evidence>
<feature type="compositionally biased region" description="Polar residues" evidence="1">
    <location>
        <begin position="357"/>
        <end position="369"/>
    </location>
</feature>
<name>A0A1Y1W6J9_9FUNG</name>
<gene>
    <name evidence="3" type="ORF">DL89DRAFT_293610</name>
</gene>
<dbReference type="EMBL" id="MCFD01000008">
    <property type="protein sequence ID" value="ORX69173.1"/>
    <property type="molecule type" value="Genomic_DNA"/>
</dbReference>
<evidence type="ECO:0000256" key="1">
    <source>
        <dbReference type="SAM" id="MobiDB-lite"/>
    </source>
</evidence>
<evidence type="ECO:0000313" key="4">
    <source>
        <dbReference type="Proteomes" id="UP000193922"/>
    </source>
</evidence>
<sequence length="739" mass="81366">MHAPQTEKLKRRLASIHDSAQRQSAHTPQAMRQPTIAAKPEPFINEQFVGFLAGGPFNRFALALKSQLENEIDWACARLVPATHQCPDTWTLHQHAPFLVEAMLSILERSRSELASPSKPSDDVKAVLLADVGSESLGQRASERADLLATALFNIAQIGENAGVMAQDPRLIIEATNWLKTDGHAAIKANMLDLLDMLLPLAPQPPFDTCIKTWPVFGSREAITLDPLVLVETCLWEQLVRVLCESQERTLVLGAIRVLVQAIAWHPQLAREVLELSVPDSLSGHTVESVGELVNRRLSELILSPDAELVSAALELLLNTVRLEAMANALDDELDAYAERTGKGKKRRKVRGIDISEPQSGTDSGTQTPIFGLRPLSRSISVMQSEESEPSMLPDGLAALVALVSQQWLSAACPPVLDDSKAEPTKHSSNTQPQTAPEPANKPPTEPELREACTWVLLNYELCLVPPGQQPSVVRMSELYRRYMIAKQGQTVPRIGRALNPPEIVRVVAAVFPKAPLQNAGQRGQDNWIAMHLKAKSQNIVPIPAVVVDAVEQPKPEPEKKPPNTCLWFECDQAFDSEQAALEHLHSHMPGADACRWSGCNRLPATGGVAAWLPTHILTHGPFFKDQNDKPAKSLPDVRTLAAKLRDEKSHMLASIVPLFRTDNQQQVLGLVLQGVAVLEQLQKWADRRSGRRGEIDRKRVWRNGDLVVERIADLAGLSVHISPYVSKLLALIKRSNVD</sequence>
<accession>A0A1Y1W6J9</accession>
<dbReference type="OrthoDB" id="338531at2759"/>